<dbReference type="InterPro" id="IPR016161">
    <property type="entry name" value="Ald_DH/histidinol_DH"/>
</dbReference>
<dbReference type="AlphaFoldDB" id="A0A7I9V345"/>
<evidence type="ECO:0000313" key="7">
    <source>
        <dbReference type="Proteomes" id="UP000444960"/>
    </source>
</evidence>
<comment type="caution">
    <text evidence="6">The sequence shown here is derived from an EMBL/GenBank/DDBJ whole genome shotgun (WGS) entry which is preliminary data.</text>
</comment>
<dbReference type="OrthoDB" id="3802174at2"/>
<evidence type="ECO:0000256" key="2">
    <source>
        <dbReference type="ARBA" id="ARBA00023002"/>
    </source>
</evidence>
<dbReference type="Gene3D" id="3.40.309.10">
    <property type="entry name" value="Aldehyde Dehydrogenase, Chain A, domain 2"/>
    <property type="match status" value="1"/>
</dbReference>
<dbReference type="InterPro" id="IPR015590">
    <property type="entry name" value="Aldehyde_DH_dom"/>
</dbReference>
<evidence type="ECO:0000313" key="6">
    <source>
        <dbReference type="EMBL" id="GED99824.1"/>
    </source>
</evidence>
<dbReference type="GO" id="GO:0016620">
    <property type="term" value="F:oxidoreductase activity, acting on the aldehyde or oxo group of donors, NAD or NADP as acceptor"/>
    <property type="evidence" value="ECO:0007669"/>
    <property type="project" value="InterPro"/>
</dbReference>
<proteinExistence type="inferred from homology"/>
<evidence type="ECO:0000256" key="1">
    <source>
        <dbReference type="ARBA" id="ARBA00009986"/>
    </source>
</evidence>
<dbReference type="FunFam" id="3.40.605.10:FF:000007">
    <property type="entry name" value="NAD/NADP-dependent betaine aldehyde dehydrogenase"/>
    <property type="match status" value="1"/>
</dbReference>
<dbReference type="InterPro" id="IPR016163">
    <property type="entry name" value="Ald_DH_C"/>
</dbReference>
<dbReference type="PROSITE" id="PS00070">
    <property type="entry name" value="ALDEHYDE_DEHYDR_CYS"/>
    <property type="match status" value="1"/>
</dbReference>
<keyword evidence="2 4" id="KW-0560">Oxidoreductase</keyword>
<dbReference type="PANTHER" id="PTHR11699">
    <property type="entry name" value="ALDEHYDE DEHYDROGENASE-RELATED"/>
    <property type="match status" value="1"/>
</dbReference>
<evidence type="ECO:0000256" key="3">
    <source>
        <dbReference type="PROSITE-ProRule" id="PRU10007"/>
    </source>
</evidence>
<dbReference type="RefSeq" id="WP_161893777.1">
    <property type="nucleotide sequence ID" value="NZ_BJOV01000001.1"/>
</dbReference>
<comment type="similarity">
    <text evidence="1 4">Belongs to the aldehyde dehydrogenase family.</text>
</comment>
<dbReference type="InterPro" id="IPR016162">
    <property type="entry name" value="Ald_DH_N"/>
</dbReference>
<accession>A0A7I9V345</accession>
<protein>
    <submittedName>
        <fullName evidence="6">Betaine-aldehyde dehydrogenase</fullName>
    </submittedName>
</protein>
<dbReference type="EMBL" id="BJOV01000001">
    <property type="protein sequence ID" value="GED99824.1"/>
    <property type="molecule type" value="Genomic_DNA"/>
</dbReference>
<organism evidence="6 7">
    <name type="scientific">Gordonia spumicola</name>
    <dbReference type="NCBI Taxonomy" id="589161"/>
    <lineage>
        <taxon>Bacteria</taxon>
        <taxon>Bacillati</taxon>
        <taxon>Actinomycetota</taxon>
        <taxon>Actinomycetes</taxon>
        <taxon>Mycobacteriales</taxon>
        <taxon>Gordoniaceae</taxon>
        <taxon>Gordonia</taxon>
    </lineage>
</organism>
<dbReference type="Proteomes" id="UP000444960">
    <property type="component" value="Unassembled WGS sequence"/>
</dbReference>
<keyword evidence="7" id="KW-1185">Reference proteome</keyword>
<evidence type="ECO:0000256" key="4">
    <source>
        <dbReference type="RuleBase" id="RU003345"/>
    </source>
</evidence>
<gene>
    <name evidence="6" type="primary">betB_1</name>
    <name evidence="6" type="ORF">nbrc107696_02710</name>
</gene>
<dbReference type="SUPFAM" id="SSF53720">
    <property type="entry name" value="ALDH-like"/>
    <property type="match status" value="1"/>
</dbReference>
<dbReference type="InterPro" id="IPR016160">
    <property type="entry name" value="Ald_DH_CS_CYS"/>
</dbReference>
<dbReference type="PROSITE" id="PS00687">
    <property type="entry name" value="ALDEHYDE_DEHYDR_GLU"/>
    <property type="match status" value="1"/>
</dbReference>
<dbReference type="FunFam" id="3.40.309.10:FF:000012">
    <property type="entry name" value="Betaine aldehyde dehydrogenase"/>
    <property type="match status" value="1"/>
</dbReference>
<feature type="active site" evidence="3">
    <location>
        <position position="259"/>
    </location>
</feature>
<dbReference type="Pfam" id="PF00171">
    <property type="entry name" value="Aldedh"/>
    <property type="match status" value="1"/>
</dbReference>
<evidence type="ECO:0000259" key="5">
    <source>
        <dbReference type="Pfam" id="PF00171"/>
    </source>
</evidence>
<dbReference type="InterPro" id="IPR029510">
    <property type="entry name" value="Ald_DH_CS_GLU"/>
</dbReference>
<name>A0A7I9V345_9ACTN</name>
<dbReference type="Gene3D" id="3.40.605.10">
    <property type="entry name" value="Aldehyde Dehydrogenase, Chain A, domain 1"/>
    <property type="match status" value="1"/>
</dbReference>
<sequence length="493" mass="52067">MTTAFTRGPWTTLNLPTADQTFCVTGNGTLDSIDPTTGEVVATLSVSTTNAEVDQVVAAAHEAMASTPWRNDGARRARVLNRYAQGLRDNVDFLAELLTREQGKTIGEARTEVLSSAEMVEYYAGAARMLYGRAMALGDNAHAVILREPIGVVGVITPWNWPLLLMIRAIAPALAAGNAVVVKPASVTPAITVEGLAPLAADPELPAGIVSCVLGSGGIVGDAVVTNPGVDMIAFTGESSTGINVMKRAADDLRKVSLELGGKSPNIVFADADLDKALDGALNAAFSTSGQICTAGSRLLVEDSIYDTFMARLTERVEAFRIGDPLDPATTMAPVVSKSQQKSVTEYAEMGRDAGTVIAEATVPADAPDTSCYVAPIVIGDLASDSPVVQEEIFGPVLVVQRFADEAEAVEIAEDSEFGLAAGIWTSDLNRAWRMGRAVSAGSVWINTYHHFYAEAEVGGFKKSGLGRQQGVTGIEEFTETKHLNFDIADTLW</sequence>
<feature type="domain" description="Aldehyde dehydrogenase" evidence="5">
    <location>
        <begin position="28"/>
        <end position="483"/>
    </location>
</feature>
<reference evidence="7" key="1">
    <citation type="submission" date="2019-06" db="EMBL/GenBank/DDBJ databases">
        <title>Gordonia isolated from sludge of a wastewater treatment plant.</title>
        <authorList>
            <person name="Tamura T."/>
            <person name="Aoyama K."/>
            <person name="Kang Y."/>
            <person name="Saito S."/>
            <person name="Akiyama N."/>
            <person name="Yazawa K."/>
            <person name="Gonoi T."/>
            <person name="Mikami Y."/>
        </authorList>
    </citation>
    <scope>NUCLEOTIDE SEQUENCE [LARGE SCALE GENOMIC DNA]</scope>
    <source>
        <strain evidence="7">NBRC 107696</strain>
    </source>
</reference>